<dbReference type="InterPro" id="IPR013517">
    <property type="entry name" value="FG-GAP"/>
</dbReference>
<evidence type="ECO:0000256" key="2">
    <source>
        <dbReference type="SAM" id="MobiDB-lite"/>
    </source>
</evidence>
<name>A0A516V7A9_9GAMM</name>
<gene>
    <name evidence="3" type="ORF">FNZ56_11335</name>
</gene>
<keyword evidence="4" id="KW-1185">Reference proteome</keyword>
<organism evidence="3 4">
    <name type="scientific">Pseudoluteimonas lycopersici</name>
    <dbReference type="NCBI Taxonomy" id="1324796"/>
    <lineage>
        <taxon>Bacteria</taxon>
        <taxon>Pseudomonadati</taxon>
        <taxon>Pseudomonadota</taxon>
        <taxon>Gammaproteobacteria</taxon>
        <taxon>Lysobacterales</taxon>
        <taxon>Lysobacteraceae</taxon>
        <taxon>Pseudoluteimonas</taxon>
    </lineage>
</organism>
<proteinExistence type="predicted"/>
<accession>A0A516V7A9</accession>
<evidence type="ECO:0000256" key="1">
    <source>
        <dbReference type="ARBA" id="ARBA00022729"/>
    </source>
</evidence>
<keyword evidence="1" id="KW-0732">Signal</keyword>
<dbReference type="PANTHER" id="PTHR46580">
    <property type="entry name" value="SENSOR KINASE-RELATED"/>
    <property type="match status" value="1"/>
</dbReference>
<protein>
    <submittedName>
        <fullName evidence="3">VCBS repeat-containing protein</fullName>
    </submittedName>
</protein>
<dbReference type="Proteomes" id="UP000315891">
    <property type="component" value="Chromosome"/>
</dbReference>
<dbReference type="EMBL" id="CP041742">
    <property type="protein sequence ID" value="QDQ74429.1"/>
    <property type="molecule type" value="Genomic_DNA"/>
</dbReference>
<dbReference type="Pfam" id="PF13517">
    <property type="entry name" value="FG-GAP_3"/>
    <property type="match status" value="2"/>
</dbReference>
<dbReference type="AlphaFoldDB" id="A0A516V7A9"/>
<feature type="region of interest" description="Disordered" evidence="2">
    <location>
        <begin position="68"/>
        <end position="96"/>
    </location>
</feature>
<sequence length="417" mass="44052">MPVHPRCSQGETGMRPMGHSTMVLATILSLAACARQDGNEARTANAMAQGSATASSPVATAGGRFATVADRGEEPRNDVQPLIDDGTQDAANENDTQDPYLPIQAVATGFRAAAASGTPVMRAARHIDANGNGTSDLFFFNHSASTLVVWYMNGTARTAYSTSSIPGTRLVVGTGNFSDDRRDDLLLADNTTGALYLGISNGAQFAQQALPYTSTSRAIAAGDFDGNGKSDILLFDSTVGKITTWFMVNGNRVAYTSQTLPAGLRFITAGDFNDDKLDDLLFEGSQGALFMAISHGAAFQMRQIQSHDTSYTLRGVTDVNGDGRADILLHSATLNRLVVWYMDGMTRLAYNSSASPAAGAVLVANGDFNHDGLGDVGWVHPQSGQIWLSQSVGYGFATSLLPNTFQPATSNPMDIAL</sequence>
<reference evidence="3 4" key="1">
    <citation type="submission" date="2019-07" db="EMBL/GenBank/DDBJ databases">
        <title>Lysobacter weifangensis sp. nov., isolated from bensulfuron-methyl contaminated farmland soil.</title>
        <authorList>
            <person name="Zhao H."/>
        </authorList>
    </citation>
    <scope>NUCLEOTIDE SEQUENCE [LARGE SCALE GENOMIC DNA]</scope>
    <source>
        <strain evidence="3 4">CC-Bw-6</strain>
    </source>
</reference>
<dbReference type="Gene3D" id="2.130.10.130">
    <property type="entry name" value="Integrin alpha, N-terminal"/>
    <property type="match status" value="1"/>
</dbReference>
<dbReference type="PROSITE" id="PS51257">
    <property type="entry name" value="PROKAR_LIPOPROTEIN"/>
    <property type="match status" value="1"/>
</dbReference>
<evidence type="ECO:0000313" key="3">
    <source>
        <dbReference type="EMBL" id="QDQ74429.1"/>
    </source>
</evidence>
<evidence type="ECO:0000313" key="4">
    <source>
        <dbReference type="Proteomes" id="UP000315891"/>
    </source>
</evidence>
<dbReference type="PANTHER" id="PTHR46580:SF2">
    <property type="entry name" value="MAM DOMAIN-CONTAINING PROTEIN"/>
    <property type="match status" value="1"/>
</dbReference>
<dbReference type="SUPFAM" id="SSF69318">
    <property type="entry name" value="Integrin alpha N-terminal domain"/>
    <property type="match status" value="1"/>
</dbReference>
<dbReference type="OrthoDB" id="127592at2"/>
<dbReference type="InterPro" id="IPR028994">
    <property type="entry name" value="Integrin_alpha_N"/>
</dbReference>